<dbReference type="AlphaFoldDB" id="A0A7M4FBW9"/>
<proteinExistence type="predicted"/>
<organism evidence="1 2">
    <name type="scientific">Crocodylus porosus</name>
    <name type="common">Saltwater crocodile</name>
    <name type="synonym">Estuarine crocodile</name>
    <dbReference type="NCBI Taxonomy" id="8502"/>
    <lineage>
        <taxon>Eukaryota</taxon>
        <taxon>Metazoa</taxon>
        <taxon>Chordata</taxon>
        <taxon>Craniata</taxon>
        <taxon>Vertebrata</taxon>
        <taxon>Euteleostomi</taxon>
        <taxon>Archelosauria</taxon>
        <taxon>Archosauria</taxon>
        <taxon>Crocodylia</taxon>
        <taxon>Longirostres</taxon>
        <taxon>Crocodylidae</taxon>
        <taxon>Crocodylus</taxon>
    </lineage>
</organism>
<dbReference type="Ensembl" id="ENSCPRT00005025158.1">
    <property type="protein sequence ID" value="ENSCPRP00005021535.1"/>
    <property type="gene ID" value="ENSCPRG00005014968.1"/>
</dbReference>
<keyword evidence="2" id="KW-1185">Reference proteome</keyword>
<reference evidence="1" key="1">
    <citation type="submission" date="2025-08" db="UniProtKB">
        <authorList>
            <consortium name="Ensembl"/>
        </authorList>
    </citation>
    <scope>IDENTIFICATION</scope>
</reference>
<name>A0A7M4FBW9_CROPO</name>
<reference evidence="1" key="2">
    <citation type="submission" date="2025-09" db="UniProtKB">
        <authorList>
            <consortium name="Ensembl"/>
        </authorList>
    </citation>
    <scope>IDENTIFICATION</scope>
</reference>
<accession>A0A7M4FBW9</accession>
<sequence>YCVSVPVYLGWVLLCPCLVTIYSTHYKCVFIPPGLFKFHLFFLEFVKTFVCNTMPRGSGNMAERSKEITTLLHESMSHHMALLTCKFPLTSLYNNLLPFKRTSFFVLLHCCLYISTDPFNLVLSTLFHFLVPVH</sequence>
<evidence type="ECO:0000313" key="1">
    <source>
        <dbReference type="Ensembl" id="ENSCPRP00005021535.1"/>
    </source>
</evidence>
<dbReference type="Proteomes" id="UP000594220">
    <property type="component" value="Unplaced"/>
</dbReference>
<protein>
    <submittedName>
        <fullName evidence="1">Uncharacterized protein</fullName>
    </submittedName>
</protein>
<evidence type="ECO:0000313" key="2">
    <source>
        <dbReference type="Proteomes" id="UP000594220"/>
    </source>
</evidence>